<comment type="cofactor">
    <cofactor evidence="18">
        <name>Zn(2+)</name>
        <dbReference type="ChEBI" id="CHEBI:29105"/>
    </cofactor>
    <text evidence="18">Binds 1 or 2 Zn(2+) ions per subunit.</text>
</comment>
<dbReference type="GO" id="GO:0031514">
    <property type="term" value="C:motile cilium"/>
    <property type="evidence" value="ECO:0007669"/>
    <property type="project" value="UniProtKB-SubCell"/>
</dbReference>
<dbReference type="InterPro" id="IPR013149">
    <property type="entry name" value="ADH-like_C"/>
</dbReference>
<comment type="catalytic activity">
    <reaction evidence="16 18">
        <text>L-iditol + NAD(+) = keto-L-sorbose + NADH + H(+)</text>
        <dbReference type="Rhea" id="RHEA:10160"/>
        <dbReference type="ChEBI" id="CHEBI:13172"/>
        <dbReference type="ChEBI" id="CHEBI:15378"/>
        <dbReference type="ChEBI" id="CHEBI:18202"/>
        <dbReference type="ChEBI" id="CHEBI:57540"/>
        <dbReference type="ChEBI" id="CHEBI:57945"/>
        <dbReference type="EC" id="1.1.1.14"/>
    </reaction>
</comment>
<comment type="subunit">
    <text evidence="18">Homotetramer.</text>
</comment>
<dbReference type="CDD" id="cd05285">
    <property type="entry name" value="sorbitol_DH"/>
    <property type="match status" value="1"/>
</dbReference>
<evidence type="ECO:0000313" key="23">
    <source>
        <dbReference type="VGNC" id="VGNC:35131"/>
    </source>
</evidence>
<dbReference type="PROSITE" id="PS00059">
    <property type="entry name" value="ADH_ZINC"/>
    <property type="match status" value="1"/>
</dbReference>
<evidence type="ECO:0000256" key="6">
    <source>
        <dbReference type="ARBA" id="ARBA00023002"/>
    </source>
</evidence>
<feature type="domain" description="Alcohol dehydrogenase-like C-terminal" evidence="19">
    <location>
        <begin position="166"/>
        <end position="295"/>
    </location>
</feature>
<comment type="subcellular location">
    <subcellularLocation>
        <location evidence="1 18">Cell projection</location>
        <location evidence="1 18">Cilium</location>
        <location evidence="1 18">Flagellum</location>
    </subcellularLocation>
    <subcellularLocation>
        <location evidence="18">Mitochondrion membrane</location>
        <topology evidence="18">Peripheral membrane protein</topology>
    </subcellularLocation>
    <text evidence="18">Associated with mitochondria of the midpiece and near the plasma membrane in the principal piece of the flagellum. Also found in the epididymosome, secreted by the epididymal epithelium and that transfers proteins from the epididymal fluid to the sperm surface.</text>
</comment>
<dbReference type="PANTHER" id="PTHR43161:SF9">
    <property type="entry name" value="SORBITOL DEHYDROGENASE"/>
    <property type="match status" value="1"/>
</dbReference>
<dbReference type="PANTHER" id="PTHR43161">
    <property type="entry name" value="SORBITOL DEHYDROGENASE"/>
    <property type="match status" value="1"/>
</dbReference>
<evidence type="ECO:0000313" key="22">
    <source>
        <dbReference type="Proteomes" id="UP000009136"/>
    </source>
</evidence>
<evidence type="ECO:0000256" key="16">
    <source>
        <dbReference type="ARBA" id="ARBA00049408"/>
    </source>
</evidence>
<comment type="similarity">
    <text evidence="2 17">Belongs to the zinc-containing alcohol dehydrogenase family.</text>
</comment>
<evidence type="ECO:0000256" key="17">
    <source>
        <dbReference type="RuleBase" id="RU361277"/>
    </source>
</evidence>
<reference evidence="21" key="1">
    <citation type="submission" date="2018-03" db="EMBL/GenBank/DDBJ databases">
        <title>ARS-UCD1.2.</title>
        <authorList>
            <person name="Rosen B.D."/>
            <person name="Bickhart D.M."/>
            <person name="Koren S."/>
            <person name="Schnabel R.D."/>
            <person name="Hall R."/>
            <person name="Zimin A."/>
            <person name="Dreischer C."/>
            <person name="Schultheiss S."/>
            <person name="Schroeder S.G."/>
            <person name="Elsik C.G."/>
            <person name="Couldrey C."/>
            <person name="Liu G.E."/>
            <person name="Van Tassell C.P."/>
            <person name="Phillippy A.M."/>
            <person name="Smith T.P.L."/>
            <person name="Medrano J.F."/>
        </authorList>
    </citation>
    <scope>NUCLEOTIDE SEQUENCE [LARGE SCALE GENOMIC DNA]</scope>
    <source>
        <strain evidence="21">Hereford</strain>
    </source>
</reference>
<evidence type="ECO:0000256" key="12">
    <source>
        <dbReference type="ARBA" id="ARBA00030853"/>
    </source>
</evidence>
<dbReference type="VEuPathDB" id="HostDB:ENSBTAG00000025496"/>
<evidence type="ECO:0000256" key="4">
    <source>
        <dbReference type="ARBA" id="ARBA00022833"/>
    </source>
</evidence>
<comment type="catalytic activity">
    <reaction evidence="15 18">
        <text>xylitol + NAD(+) = D-xylulose + NADH + H(+)</text>
        <dbReference type="Rhea" id="RHEA:20433"/>
        <dbReference type="ChEBI" id="CHEBI:15378"/>
        <dbReference type="ChEBI" id="CHEBI:17140"/>
        <dbReference type="ChEBI" id="CHEBI:17151"/>
        <dbReference type="ChEBI" id="CHEBI:57540"/>
        <dbReference type="ChEBI" id="CHEBI:57945"/>
        <dbReference type="EC" id="1.1.1.9"/>
    </reaction>
</comment>
<keyword evidence="5" id="KW-0966">Cell projection</keyword>
<gene>
    <name evidence="21 23" type="primary">SORD</name>
</gene>
<keyword evidence="22" id="KW-1185">Reference proteome</keyword>
<evidence type="ECO:0000256" key="15">
    <source>
        <dbReference type="ARBA" id="ARBA00048406"/>
    </source>
</evidence>
<dbReference type="InterPro" id="IPR036291">
    <property type="entry name" value="NAD(P)-bd_dom_sf"/>
</dbReference>
<dbReference type="GO" id="GO:0031966">
    <property type="term" value="C:mitochondrial membrane"/>
    <property type="evidence" value="ECO:0007669"/>
    <property type="project" value="UniProtKB-SubCell"/>
</dbReference>
<dbReference type="EC" id="1.1.1.9" evidence="10 18"/>
<evidence type="ECO:0000256" key="1">
    <source>
        <dbReference type="ARBA" id="ARBA00004230"/>
    </source>
</evidence>
<evidence type="ECO:0000256" key="7">
    <source>
        <dbReference type="ARBA" id="ARBA00023027"/>
    </source>
</evidence>
<keyword evidence="6 18" id="KW-0560">Oxidoreductase</keyword>
<dbReference type="GO" id="GO:0003939">
    <property type="term" value="F:L-iditol 2-dehydrogenase (NAD+) activity"/>
    <property type="evidence" value="ECO:0007669"/>
    <property type="project" value="UniProtKB-UniRule"/>
</dbReference>
<keyword evidence="5" id="KW-0282">Flagellum</keyword>
<sequence>MAAAKPENLSLVVHGPGDLRLENYPIPEPGPNEVLLKMHSVGICGSDVHYWQHGRIGDFVVKKPMVLGHEASGTVVKVGSLVRHLQPGQQSPFANGFVYSFSTYISVLNLYILGFYTGEGNWDRQLPDNVTFEEGALIEPLSVGIHACRRAGVTLGNKVLVCGAGPIGLVSLLAAKAMGAAQVVVTDLSASRLSKAKEVGADFILQISNESPQEIAKKVEGLLGSKPEVTIECTGVETSIQAGIYATHSGGTLVLVGLGSEMTSVPLVHAATREVDIKGVFRYCNTWPMAISMLASKSVNVKPLVTHRFPLEKALEAFETSKKGLGLKVMIKCDPNDQNP</sequence>
<dbReference type="InterPro" id="IPR011032">
    <property type="entry name" value="GroES-like_sf"/>
</dbReference>
<feature type="domain" description="Alcohol dehydrogenase-like N-terminal" evidence="20">
    <location>
        <begin position="30"/>
        <end position="90"/>
    </location>
</feature>
<accession>A0A3Q1NA36</accession>
<evidence type="ECO:0000256" key="14">
    <source>
        <dbReference type="ARBA" id="ARBA00032485"/>
    </source>
</evidence>
<dbReference type="GO" id="GO:0008270">
    <property type="term" value="F:zinc ion binding"/>
    <property type="evidence" value="ECO:0007669"/>
    <property type="project" value="UniProtKB-UniRule"/>
</dbReference>
<dbReference type="Ensembl" id="ENSBTAT00000085832.2">
    <property type="protein sequence ID" value="ENSBTAP00000068065.2"/>
    <property type="gene ID" value="ENSBTAG00000025496.6"/>
</dbReference>
<evidence type="ECO:0000256" key="3">
    <source>
        <dbReference type="ARBA" id="ARBA00022723"/>
    </source>
</evidence>
<dbReference type="SUPFAM" id="SSF50129">
    <property type="entry name" value="GroES-like"/>
    <property type="match status" value="1"/>
</dbReference>
<dbReference type="Pfam" id="PF00107">
    <property type="entry name" value="ADH_zinc_N"/>
    <property type="match status" value="1"/>
</dbReference>
<keyword evidence="18" id="KW-0119">Carbohydrate metabolism</keyword>
<protein>
    <recommendedName>
        <fullName evidence="11 18">Sorbitol dehydrogenase</fullName>
        <shortName evidence="18">SDH</shortName>
        <shortName evidence="18">XDH</shortName>
        <ecNumber evidence="9 18">1.1.1.14</ecNumber>
        <ecNumber evidence="10 18">1.1.1.9</ecNumber>
    </recommendedName>
    <alternativeName>
        <fullName evidence="12 18">L-iditol 2-dehydrogenase</fullName>
    </alternativeName>
    <alternativeName>
        <fullName evidence="14 18">Polyol dehydrogenase</fullName>
    </alternativeName>
    <alternativeName>
        <fullName evidence="13 18">Xylitol dehydrogenase</fullName>
    </alternativeName>
</protein>
<evidence type="ECO:0000259" key="20">
    <source>
        <dbReference type="Pfam" id="PF08240"/>
    </source>
</evidence>
<evidence type="ECO:0000256" key="8">
    <source>
        <dbReference type="ARBA" id="ARBA00023128"/>
    </source>
</evidence>
<dbReference type="VGNC" id="VGNC:35131">
    <property type="gene designation" value="SORD"/>
</dbReference>
<reference evidence="21" key="3">
    <citation type="submission" date="2025-09" db="UniProtKB">
        <authorList>
            <consortium name="Ensembl"/>
        </authorList>
    </citation>
    <scope>IDENTIFICATION</scope>
    <source>
        <strain evidence="21">Hereford</strain>
    </source>
</reference>
<evidence type="ECO:0000259" key="19">
    <source>
        <dbReference type="Pfam" id="PF00107"/>
    </source>
</evidence>
<dbReference type="Bgee" id="ENSBTAG00000025496">
    <property type="expression patterns" value="Expressed in liver and 105 other cell types or tissues"/>
</dbReference>
<keyword evidence="3 17" id="KW-0479">Metal-binding</keyword>
<keyword evidence="5" id="KW-0969">Cilium</keyword>
<proteinExistence type="inferred from homology"/>
<dbReference type="InterPro" id="IPR013154">
    <property type="entry name" value="ADH-like_N"/>
</dbReference>
<dbReference type="Gene3D" id="3.40.50.720">
    <property type="entry name" value="NAD(P)-binding Rossmann-like Domain"/>
    <property type="match status" value="1"/>
</dbReference>
<evidence type="ECO:0000256" key="10">
    <source>
        <dbReference type="ARBA" id="ARBA00026119"/>
    </source>
</evidence>
<keyword evidence="4 17" id="KW-0862">Zinc</keyword>
<evidence type="ECO:0000256" key="9">
    <source>
        <dbReference type="ARBA" id="ARBA00026109"/>
    </source>
</evidence>
<evidence type="ECO:0000256" key="5">
    <source>
        <dbReference type="ARBA" id="ARBA00022846"/>
    </source>
</evidence>
<dbReference type="Pfam" id="PF08240">
    <property type="entry name" value="ADH_N"/>
    <property type="match status" value="1"/>
</dbReference>
<comment type="function">
    <text evidence="18">Polyol dehydrogenase that catalyzes the reversible NAD(+)-dependent oxidation of various sugar alcohols. Is active with D-sorbitol (D-glucitol) leading to the C2-oxidized product D-fructose. Is a key enzyme in the polyol pathway that interconverts glucose and fructose via sorbitol, which constitutes an important alternate route for glucose metabolism. May play a role in sperm motility by using sorbitol as an alternative energy source for sperm motility.</text>
</comment>
<keyword evidence="8" id="KW-0496">Mitochondrion</keyword>
<evidence type="ECO:0000313" key="21">
    <source>
        <dbReference type="Ensembl" id="ENSBTAP00000068065.2"/>
    </source>
</evidence>
<dbReference type="AlphaFoldDB" id="A0A3Q1NA36"/>
<dbReference type="InterPro" id="IPR002328">
    <property type="entry name" value="ADH_Zn_CS"/>
</dbReference>
<comment type="catalytic activity">
    <reaction evidence="18">
        <text>keto-D-fructose + NADH + H(+) = D-sorbitol + NAD(+)</text>
        <dbReference type="Rhea" id="RHEA:33031"/>
        <dbReference type="ChEBI" id="CHEBI:15378"/>
        <dbReference type="ChEBI" id="CHEBI:17924"/>
        <dbReference type="ChEBI" id="CHEBI:48095"/>
        <dbReference type="ChEBI" id="CHEBI:57540"/>
        <dbReference type="ChEBI" id="CHEBI:57945"/>
    </reaction>
</comment>
<reference evidence="21" key="2">
    <citation type="submission" date="2025-08" db="UniProtKB">
        <authorList>
            <consortium name="Ensembl"/>
        </authorList>
    </citation>
    <scope>IDENTIFICATION</scope>
    <source>
        <strain evidence="21">Hereford</strain>
    </source>
</reference>
<dbReference type="InterPro" id="IPR045306">
    <property type="entry name" value="SDH-like"/>
</dbReference>
<dbReference type="EC" id="1.1.1.14" evidence="9 18"/>
<evidence type="ECO:0000256" key="18">
    <source>
        <dbReference type="RuleBase" id="RU369026"/>
    </source>
</evidence>
<dbReference type="SUPFAM" id="SSF51735">
    <property type="entry name" value="NAD(P)-binding Rossmann-fold domains"/>
    <property type="match status" value="1"/>
</dbReference>
<dbReference type="OrthoDB" id="1879366at2759"/>
<keyword evidence="7 18" id="KW-0520">NAD</keyword>
<organism evidence="21 22">
    <name type="scientific">Bos taurus</name>
    <name type="common">Bovine</name>
    <dbReference type="NCBI Taxonomy" id="9913"/>
    <lineage>
        <taxon>Eukaryota</taxon>
        <taxon>Metazoa</taxon>
        <taxon>Chordata</taxon>
        <taxon>Craniata</taxon>
        <taxon>Vertebrata</taxon>
        <taxon>Euteleostomi</taxon>
        <taxon>Mammalia</taxon>
        <taxon>Eutheria</taxon>
        <taxon>Laurasiatheria</taxon>
        <taxon>Artiodactyla</taxon>
        <taxon>Ruminantia</taxon>
        <taxon>Pecora</taxon>
        <taxon>Bovidae</taxon>
        <taxon>Bovinae</taxon>
        <taxon>Bos</taxon>
    </lineage>
</organism>
<dbReference type="GO" id="GO:0046526">
    <property type="term" value="F:D-xylulose reductase activity"/>
    <property type="evidence" value="ECO:0007669"/>
    <property type="project" value="UniProtKB-EC"/>
</dbReference>
<evidence type="ECO:0000256" key="2">
    <source>
        <dbReference type="ARBA" id="ARBA00008072"/>
    </source>
</evidence>
<name>A0A3Q1NA36_BOVIN</name>
<dbReference type="GeneTree" id="ENSGT00550000074781"/>
<dbReference type="FunFam" id="3.40.50.720:FF:000068">
    <property type="entry name" value="Sorbitol dehydrogenase"/>
    <property type="match status" value="1"/>
</dbReference>
<dbReference type="Gene3D" id="3.90.180.10">
    <property type="entry name" value="Medium-chain alcohol dehydrogenases, catalytic domain"/>
    <property type="match status" value="2"/>
</dbReference>
<evidence type="ECO:0000256" key="13">
    <source>
        <dbReference type="ARBA" id="ARBA00031806"/>
    </source>
</evidence>
<dbReference type="GO" id="GO:0006062">
    <property type="term" value="P:sorbitol catabolic process"/>
    <property type="evidence" value="ECO:0007669"/>
    <property type="project" value="UniProtKB-UniRule"/>
</dbReference>
<evidence type="ECO:0000256" key="11">
    <source>
        <dbReference type="ARBA" id="ARBA00026132"/>
    </source>
</evidence>
<dbReference type="Proteomes" id="UP000009136">
    <property type="component" value="Chromosome 10"/>
</dbReference>